<dbReference type="InParanoid" id="A9UQ29"/>
<dbReference type="SUPFAM" id="SSF53335">
    <property type="entry name" value="S-adenosyl-L-methionine-dependent methyltransferases"/>
    <property type="match status" value="1"/>
</dbReference>
<dbReference type="GO" id="GO:0032259">
    <property type="term" value="P:methylation"/>
    <property type="evidence" value="ECO:0007669"/>
    <property type="project" value="UniProtKB-KW"/>
</dbReference>
<protein>
    <submittedName>
        <fullName evidence="5">Uncharacterized protein</fullName>
    </submittedName>
</protein>
<dbReference type="FunCoup" id="A9UQ29">
    <property type="interactions" value="387"/>
</dbReference>
<evidence type="ECO:0000313" key="5">
    <source>
        <dbReference type="EMBL" id="EDQ92975.1"/>
    </source>
</evidence>
<proteinExistence type="predicted"/>
<dbReference type="RefSeq" id="XP_001742737.1">
    <property type="nucleotide sequence ID" value="XM_001742685.1"/>
</dbReference>
<dbReference type="KEGG" id="mbr:MONBRDRAFT_22269"/>
<feature type="region of interest" description="Disordered" evidence="4">
    <location>
        <begin position="85"/>
        <end position="111"/>
    </location>
</feature>
<keyword evidence="3" id="KW-0949">S-adenosyl-L-methionine</keyword>
<evidence type="ECO:0000256" key="3">
    <source>
        <dbReference type="ARBA" id="ARBA00022691"/>
    </source>
</evidence>
<dbReference type="EMBL" id="CH991543">
    <property type="protein sequence ID" value="EDQ92975.1"/>
    <property type="molecule type" value="Genomic_DNA"/>
</dbReference>
<sequence length="285" mass="31936">MFGSSDRTSEADVAQQVWDRHLEDHAALEAYAAAMHELAESHWKTADDRTDHVDRVAWSYQQISRYFTKELSKCLAKDARRLQHRDPGPDVAVSVPPATADEHPATKQAKVDPNHSFAAPFRVLDVGSCFNPLRVHKDLDVTALDLAPATPEVLRADFLQCFSSGQEGPAAELCPHSFDVVVMHYVLSYMPSPWLRYKCIQQARRALRPNGLLILTDPDSSKQNKNGPRMAAGWRRAIQSCKFRRVAYERLPHCHAMSFRAVEQPHLVDADVYVASSAQKLGQGP</sequence>
<dbReference type="GO" id="GO:1904262">
    <property type="term" value="P:negative regulation of TORC1 signaling"/>
    <property type="evidence" value="ECO:0000318"/>
    <property type="project" value="GO_Central"/>
</dbReference>
<dbReference type="GeneID" id="5887792"/>
<dbReference type="Proteomes" id="UP000001357">
    <property type="component" value="Unassembled WGS sequence"/>
</dbReference>
<keyword evidence="6" id="KW-1185">Reference proteome</keyword>
<feature type="compositionally biased region" description="Basic and acidic residues" evidence="4">
    <location>
        <begin position="100"/>
        <end position="111"/>
    </location>
</feature>
<evidence type="ECO:0000256" key="1">
    <source>
        <dbReference type="ARBA" id="ARBA00022603"/>
    </source>
</evidence>
<reference evidence="5 6" key="1">
    <citation type="journal article" date="2008" name="Nature">
        <title>The genome of the choanoflagellate Monosiga brevicollis and the origin of metazoans.</title>
        <authorList>
            <consortium name="JGI Sequencing"/>
            <person name="King N."/>
            <person name="Westbrook M.J."/>
            <person name="Young S.L."/>
            <person name="Kuo A."/>
            <person name="Abedin M."/>
            <person name="Chapman J."/>
            <person name="Fairclough S."/>
            <person name="Hellsten U."/>
            <person name="Isogai Y."/>
            <person name="Letunic I."/>
            <person name="Marr M."/>
            <person name="Pincus D."/>
            <person name="Putnam N."/>
            <person name="Rokas A."/>
            <person name="Wright K.J."/>
            <person name="Zuzow R."/>
            <person name="Dirks W."/>
            <person name="Good M."/>
            <person name="Goodstein D."/>
            <person name="Lemons D."/>
            <person name="Li W."/>
            <person name="Lyons J.B."/>
            <person name="Morris A."/>
            <person name="Nichols S."/>
            <person name="Richter D.J."/>
            <person name="Salamov A."/>
            <person name="Bork P."/>
            <person name="Lim W.A."/>
            <person name="Manning G."/>
            <person name="Miller W.T."/>
            <person name="McGinnis W."/>
            <person name="Shapiro H."/>
            <person name="Tjian R."/>
            <person name="Grigoriev I.V."/>
            <person name="Rokhsar D."/>
        </authorList>
    </citation>
    <scope>NUCLEOTIDE SEQUENCE [LARGE SCALE GENOMIC DNA]</scope>
    <source>
        <strain evidence="6">MX1 / ATCC 50154</strain>
    </source>
</reference>
<dbReference type="PANTHER" id="PTHR21008">
    <property type="entry name" value="S-ADENOSYLMETHIONINE SENSOR UPSTREAM OF MTORC1-RELATED"/>
    <property type="match status" value="1"/>
</dbReference>
<evidence type="ECO:0000256" key="2">
    <source>
        <dbReference type="ARBA" id="ARBA00022679"/>
    </source>
</evidence>
<dbReference type="InterPro" id="IPR021867">
    <property type="entry name" value="Bmt2/SAMTOR"/>
</dbReference>
<dbReference type="PANTHER" id="PTHR21008:SF0">
    <property type="entry name" value="S-ADENOSYLMETHIONINE SENSOR UPSTREAM OF MTORC1"/>
    <property type="match status" value="1"/>
</dbReference>
<dbReference type="CDD" id="cd02440">
    <property type="entry name" value="AdoMet_MTases"/>
    <property type="match status" value="1"/>
</dbReference>
<dbReference type="Gene3D" id="3.40.50.150">
    <property type="entry name" value="Vaccinia Virus protein VP39"/>
    <property type="match status" value="1"/>
</dbReference>
<dbReference type="InterPro" id="IPR029063">
    <property type="entry name" value="SAM-dependent_MTases_sf"/>
</dbReference>
<accession>A9UQ29</accession>
<gene>
    <name evidence="5" type="ORF">MONBRDRAFT_22269</name>
</gene>
<keyword evidence="2" id="KW-0808">Transferase</keyword>
<dbReference type="GO" id="GO:0008168">
    <property type="term" value="F:methyltransferase activity"/>
    <property type="evidence" value="ECO:0007669"/>
    <property type="project" value="UniProtKB-KW"/>
</dbReference>
<name>A9UQ29_MONBE</name>
<dbReference type="Pfam" id="PF13489">
    <property type="entry name" value="Methyltransf_23"/>
    <property type="match status" value="1"/>
</dbReference>
<dbReference type="STRING" id="81824.A9UQ29"/>
<evidence type="ECO:0000313" key="6">
    <source>
        <dbReference type="Proteomes" id="UP000001357"/>
    </source>
</evidence>
<evidence type="ECO:0000256" key="4">
    <source>
        <dbReference type="SAM" id="MobiDB-lite"/>
    </source>
</evidence>
<dbReference type="AlphaFoldDB" id="A9UQ29"/>
<dbReference type="eggNOG" id="ENOG502QRK4">
    <property type="taxonomic scope" value="Eukaryota"/>
</dbReference>
<keyword evidence="1" id="KW-0489">Methyltransferase</keyword>
<organism evidence="5 6">
    <name type="scientific">Monosiga brevicollis</name>
    <name type="common">Choanoflagellate</name>
    <dbReference type="NCBI Taxonomy" id="81824"/>
    <lineage>
        <taxon>Eukaryota</taxon>
        <taxon>Choanoflagellata</taxon>
        <taxon>Craspedida</taxon>
        <taxon>Salpingoecidae</taxon>
        <taxon>Monosiga</taxon>
    </lineage>
</organism>